<dbReference type="Gene3D" id="3.40.1090.10">
    <property type="entry name" value="Cytosolic phospholipase A2 catalytic domain"/>
    <property type="match status" value="1"/>
</dbReference>
<dbReference type="InterPro" id="IPR000595">
    <property type="entry name" value="cNMP-bd_dom"/>
</dbReference>
<keyword evidence="4 5" id="KW-0443">Lipid metabolism</keyword>
<feature type="domain" description="Cyclic nucleotide-binding" evidence="6">
    <location>
        <begin position="17"/>
        <end position="137"/>
    </location>
</feature>
<gene>
    <name evidence="8" type="ORF">RMSM_03288</name>
</gene>
<dbReference type="InterPro" id="IPR014710">
    <property type="entry name" value="RmlC-like_jellyroll"/>
</dbReference>
<comment type="similarity">
    <text evidence="1">Belongs to the NTE family.</text>
</comment>
<evidence type="ECO:0000256" key="2">
    <source>
        <dbReference type="ARBA" id="ARBA00022801"/>
    </source>
</evidence>
<dbReference type="PROSITE" id="PS01237">
    <property type="entry name" value="UPF0028"/>
    <property type="match status" value="1"/>
</dbReference>
<organism evidence="8 9">
    <name type="scientific">Rhodopirellula maiorica SM1</name>
    <dbReference type="NCBI Taxonomy" id="1265738"/>
    <lineage>
        <taxon>Bacteria</taxon>
        <taxon>Pseudomonadati</taxon>
        <taxon>Planctomycetota</taxon>
        <taxon>Planctomycetia</taxon>
        <taxon>Pirellulales</taxon>
        <taxon>Pirellulaceae</taxon>
        <taxon>Novipirellula</taxon>
    </lineage>
</organism>
<reference evidence="8 9" key="1">
    <citation type="journal article" date="2013" name="Mar. Genomics">
        <title>Expression of sulfatases in Rhodopirellula baltica and the diversity of sulfatases in the genus Rhodopirellula.</title>
        <authorList>
            <person name="Wegner C.E."/>
            <person name="Richter-Heitmann T."/>
            <person name="Klindworth A."/>
            <person name="Klockow C."/>
            <person name="Richter M."/>
            <person name="Achstetter T."/>
            <person name="Glockner F.O."/>
            <person name="Harder J."/>
        </authorList>
    </citation>
    <scope>NUCLEOTIDE SEQUENCE [LARGE SCALE GENOMIC DNA]</scope>
    <source>
        <strain evidence="8 9">SM1</strain>
    </source>
</reference>
<feature type="active site" description="Proton acceptor" evidence="5">
    <location>
        <position position="490"/>
    </location>
</feature>
<evidence type="ECO:0000256" key="1">
    <source>
        <dbReference type="ARBA" id="ARBA00006636"/>
    </source>
</evidence>
<keyword evidence="2 5" id="KW-0378">Hydrolase</keyword>
<dbReference type="PATRIC" id="fig|1265738.3.peg.3280"/>
<dbReference type="OrthoDB" id="9770965at2"/>
<dbReference type="Pfam" id="PF01734">
    <property type="entry name" value="Patatin"/>
    <property type="match status" value="1"/>
</dbReference>
<dbReference type="GO" id="GO:0016042">
    <property type="term" value="P:lipid catabolic process"/>
    <property type="evidence" value="ECO:0007669"/>
    <property type="project" value="UniProtKB-UniRule"/>
</dbReference>
<keyword evidence="3 5" id="KW-0442">Lipid degradation</keyword>
<dbReference type="SUPFAM" id="SSF52151">
    <property type="entry name" value="FabD/lysophospholipase-like"/>
    <property type="match status" value="1"/>
</dbReference>
<dbReference type="PROSITE" id="PS50042">
    <property type="entry name" value="CNMP_BINDING_3"/>
    <property type="match status" value="1"/>
</dbReference>
<comment type="caution">
    <text evidence="8">The sequence shown here is derived from an EMBL/GenBank/DDBJ whole genome shotgun (WGS) entry which is preliminary data.</text>
</comment>
<protein>
    <submittedName>
        <fullName evidence="8">Patatin domain protein</fullName>
    </submittedName>
</protein>
<name>M5RKE2_9BACT</name>
<keyword evidence="9" id="KW-1185">Reference proteome</keyword>
<evidence type="ECO:0000313" key="8">
    <source>
        <dbReference type="EMBL" id="EMI19778.1"/>
    </source>
</evidence>
<accession>M5RKE2</accession>
<dbReference type="GO" id="GO:0046470">
    <property type="term" value="P:phosphatidylcholine metabolic process"/>
    <property type="evidence" value="ECO:0007669"/>
    <property type="project" value="InterPro"/>
</dbReference>
<evidence type="ECO:0000256" key="5">
    <source>
        <dbReference type="PROSITE-ProRule" id="PRU01161"/>
    </source>
</evidence>
<feature type="domain" description="PNPLA" evidence="7">
    <location>
        <begin position="339"/>
        <end position="503"/>
    </location>
</feature>
<dbReference type="PANTHER" id="PTHR14226">
    <property type="entry name" value="NEUROPATHY TARGET ESTERASE/SWISS CHEESE D.MELANOGASTER"/>
    <property type="match status" value="1"/>
</dbReference>
<dbReference type="GO" id="GO:0004622">
    <property type="term" value="F:phosphatidylcholine lysophospholipase activity"/>
    <property type="evidence" value="ECO:0007669"/>
    <property type="project" value="InterPro"/>
</dbReference>
<dbReference type="PROSITE" id="PS51635">
    <property type="entry name" value="PNPLA"/>
    <property type="match status" value="1"/>
</dbReference>
<dbReference type="InterPro" id="IPR002641">
    <property type="entry name" value="PNPLA_dom"/>
</dbReference>
<dbReference type="EMBL" id="ANOG01000479">
    <property type="protein sequence ID" value="EMI19778.1"/>
    <property type="molecule type" value="Genomic_DNA"/>
</dbReference>
<dbReference type="InterPro" id="IPR001423">
    <property type="entry name" value="LysoPLipase_patatin_CS"/>
</dbReference>
<feature type="active site" description="Nucleophile" evidence="5">
    <location>
        <position position="372"/>
    </location>
</feature>
<evidence type="ECO:0000259" key="7">
    <source>
        <dbReference type="PROSITE" id="PS51635"/>
    </source>
</evidence>
<dbReference type="PANTHER" id="PTHR14226:SF29">
    <property type="entry name" value="NEUROPATHY TARGET ESTERASE SWS"/>
    <property type="match status" value="1"/>
</dbReference>
<dbReference type="CDD" id="cd00038">
    <property type="entry name" value="CAP_ED"/>
    <property type="match status" value="1"/>
</dbReference>
<sequence>MTLDRHRLCVELQRLDWARQLSQEVIEDIAAEAETSQFATGDEVISVNAEFTNVYFVIEGSLEALLFDRLDKQIHREKFGRGSVLGLFSVVLPESSHLQVSAIEPTTVIHFTMDELLRLTTKHQEFQRSMFAAAANVVKRLVVIDRDLPKPAVVGVVHQSDASRCLAVDLTRRLRQLDEPVYVAGDENHWSSDEGIVFYPLYENGQLISKDAITSTLQKWSALGRLFIDVRADHSQDDLNRLLSYSEVVLWCITSADVADAVQQLEILGRDAPWLREKVRIVWHLTFDNPVPPYVPKLNELSAGDFKTYEGQPSLQHGKLLQRGLERIIHYLRGVQIGIALGGGAARGMAHLGVLKCLEQNGIFVDRLAGTSAGAMTGTVYAAGMDPDYATECFKTDLTPSCFFRWLPAGGYWYLIHKYRFNQFDSMLRKYLNDLRMEQLAIPMTTMAVDLVDGILLERESGDATHNILESINLPPLALPIVKQGRAVVDGGLLNNVPANALVDQGCNFVIASTVTAKLEKDFMSIRSNRQRRASKFFQSLQVIMRQHMIQGHSMNDVGVQPADFVIAPDVTAFDLSEFTRADEMSVVGETTTNESIKQLKAMLAKLDPQLFQ</sequence>
<dbReference type="Pfam" id="PF00027">
    <property type="entry name" value="cNMP_binding"/>
    <property type="match status" value="1"/>
</dbReference>
<evidence type="ECO:0000256" key="4">
    <source>
        <dbReference type="ARBA" id="ARBA00023098"/>
    </source>
</evidence>
<dbReference type="InterPro" id="IPR050301">
    <property type="entry name" value="NTE"/>
</dbReference>
<dbReference type="AlphaFoldDB" id="M5RKE2"/>
<comment type="caution">
    <text evidence="5">Lacks conserved residue(s) required for the propagation of feature annotation.</text>
</comment>
<feature type="short sequence motif" description="DGA/G" evidence="5">
    <location>
        <begin position="490"/>
        <end position="492"/>
    </location>
</feature>
<evidence type="ECO:0000313" key="9">
    <source>
        <dbReference type="Proteomes" id="UP000011991"/>
    </source>
</evidence>
<dbReference type="InterPro" id="IPR018490">
    <property type="entry name" value="cNMP-bd_dom_sf"/>
</dbReference>
<proteinExistence type="inferred from homology"/>
<evidence type="ECO:0000256" key="3">
    <source>
        <dbReference type="ARBA" id="ARBA00022963"/>
    </source>
</evidence>
<dbReference type="Proteomes" id="UP000011991">
    <property type="component" value="Unassembled WGS sequence"/>
</dbReference>
<dbReference type="Gene3D" id="2.60.120.10">
    <property type="entry name" value="Jelly Rolls"/>
    <property type="match status" value="1"/>
</dbReference>
<evidence type="ECO:0000259" key="6">
    <source>
        <dbReference type="PROSITE" id="PS50042"/>
    </source>
</evidence>
<dbReference type="SUPFAM" id="SSF51206">
    <property type="entry name" value="cAMP-binding domain-like"/>
    <property type="match status" value="1"/>
</dbReference>
<dbReference type="InterPro" id="IPR016035">
    <property type="entry name" value="Acyl_Trfase/lysoPLipase"/>
</dbReference>
<feature type="short sequence motif" description="GXSXG" evidence="5">
    <location>
        <begin position="370"/>
        <end position="374"/>
    </location>
</feature>
<dbReference type="RefSeq" id="WP_008697723.1">
    <property type="nucleotide sequence ID" value="NZ_ANOG01000479.1"/>
</dbReference>